<dbReference type="PATRIC" id="fig|1182568.3.peg.583"/>
<dbReference type="Gene3D" id="3.40.50.720">
    <property type="entry name" value="NAD(P)-binding Rossmann-like Domain"/>
    <property type="match status" value="1"/>
</dbReference>
<feature type="domain" description="NAD-dependent epimerase/dehydratase" evidence="1">
    <location>
        <begin position="3"/>
        <end position="227"/>
    </location>
</feature>
<dbReference type="GO" id="GO:0005737">
    <property type="term" value="C:cytoplasm"/>
    <property type="evidence" value="ECO:0007669"/>
    <property type="project" value="TreeGrafter"/>
</dbReference>
<accession>A0A172T7E4</accession>
<dbReference type="InterPro" id="IPR036291">
    <property type="entry name" value="NAD(P)-bd_dom_sf"/>
</dbReference>
<dbReference type="AlphaFoldDB" id="A0A172T7E4"/>
<dbReference type="PANTHER" id="PTHR48079">
    <property type="entry name" value="PROTEIN YEEZ"/>
    <property type="match status" value="1"/>
</dbReference>
<dbReference type="SUPFAM" id="SSF51735">
    <property type="entry name" value="NAD(P)-binding Rossmann-fold domains"/>
    <property type="match status" value="1"/>
</dbReference>
<evidence type="ECO:0000313" key="3">
    <source>
        <dbReference type="Proteomes" id="UP000077363"/>
    </source>
</evidence>
<reference evidence="2 3" key="1">
    <citation type="submission" date="2015-01" db="EMBL/GenBank/DDBJ databases">
        <title>Deinococcus puniceus/DY1/ whole genome sequencing.</title>
        <authorList>
            <person name="Kim M.K."/>
            <person name="Srinivasan S."/>
            <person name="Lee J.-J."/>
        </authorList>
    </citation>
    <scope>NUCLEOTIDE SEQUENCE [LARGE SCALE GENOMIC DNA]</scope>
    <source>
        <strain evidence="2 3">DY1</strain>
    </source>
</reference>
<evidence type="ECO:0000259" key="1">
    <source>
        <dbReference type="Pfam" id="PF01370"/>
    </source>
</evidence>
<dbReference type="InterPro" id="IPR051783">
    <property type="entry name" value="NAD(P)-dependent_oxidoreduct"/>
</dbReference>
<dbReference type="EMBL" id="CP011387">
    <property type="protein sequence ID" value="ANE42867.1"/>
    <property type="molecule type" value="Genomic_DNA"/>
</dbReference>
<sequence length="327" mass="35043">MRVLVTGATGFLGGVVARQLAASGHEVWGVGRDAVRGQALERDGVRFVPLELRGGTGLAQLIAEADAVVHSAARSTLWGRWADFYADNVEVSAAVARACAGAGVRLVHISTPSVYNATGHTRNIPESLSVGPRFDSLYARSKYLAELEVQAIYPEATLLRPRGIYGSGDTSILPRLARALRAGRLPRLDDPELHGGGEVHTELTHVRNVSHAIALALTRPAPGLYNITDGVTIPIWATLDRLADALDVPRPTRQANPRTLEAVARVLEAVYALHPRRPEPPLTASGVRLLTRGMTLDLTRARERLGYVPVVHPDQGLEEAIGAVAHA</sequence>
<dbReference type="KEGG" id="dpu:SU48_02785"/>
<dbReference type="Pfam" id="PF01370">
    <property type="entry name" value="Epimerase"/>
    <property type="match status" value="1"/>
</dbReference>
<keyword evidence="3" id="KW-1185">Reference proteome</keyword>
<dbReference type="PANTHER" id="PTHR48079:SF6">
    <property type="entry name" value="NAD(P)-BINDING DOMAIN-CONTAINING PROTEIN-RELATED"/>
    <property type="match status" value="1"/>
</dbReference>
<dbReference type="RefSeq" id="WP_064013922.1">
    <property type="nucleotide sequence ID" value="NZ_CP011387.1"/>
</dbReference>
<name>A0A172T7E4_9DEIO</name>
<proteinExistence type="predicted"/>
<dbReference type="STRING" id="1182568.SU48_02785"/>
<dbReference type="OrthoDB" id="9811743at2"/>
<dbReference type="GO" id="GO:0004029">
    <property type="term" value="F:aldehyde dehydrogenase (NAD+) activity"/>
    <property type="evidence" value="ECO:0007669"/>
    <property type="project" value="TreeGrafter"/>
</dbReference>
<protein>
    <submittedName>
        <fullName evidence="2">Short-chain dehydrogenase</fullName>
    </submittedName>
</protein>
<dbReference type="InterPro" id="IPR001509">
    <property type="entry name" value="Epimerase_deHydtase"/>
</dbReference>
<organism evidence="2 3">
    <name type="scientific">Deinococcus puniceus</name>
    <dbReference type="NCBI Taxonomy" id="1182568"/>
    <lineage>
        <taxon>Bacteria</taxon>
        <taxon>Thermotogati</taxon>
        <taxon>Deinococcota</taxon>
        <taxon>Deinococci</taxon>
        <taxon>Deinococcales</taxon>
        <taxon>Deinococcaceae</taxon>
        <taxon>Deinococcus</taxon>
    </lineage>
</organism>
<gene>
    <name evidence="2" type="ORF">SU48_02785</name>
</gene>
<dbReference type="Proteomes" id="UP000077363">
    <property type="component" value="Chromosome"/>
</dbReference>
<evidence type="ECO:0000313" key="2">
    <source>
        <dbReference type="EMBL" id="ANE42867.1"/>
    </source>
</evidence>